<feature type="compositionally biased region" description="Polar residues" evidence="6">
    <location>
        <begin position="173"/>
        <end position="182"/>
    </location>
</feature>
<feature type="compositionally biased region" description="Polar residues" evidence="6">
    <location>
        <begin position="21"/>
        <end position="43"/>
    </location>
</feature>
<name>A0AAN7AR51_9PEZI</name>
<reference evidence="8" key="2">
    <citation type="submission" date="2023-05" db="EMBL/GenBank/DDBJ databases">
        <authorList>
            <consortium name="Lawrence Berkeley National Laboratory"/>
            <person name="Steindorff A."/>
            <person name="Hensen N."/>
            <person name="Bonometti L."/>
            <person name="Westerberg I."/>
            <person name="Brannstrom I.O."/>
            <person name="Guillou S."/>
            <person name="Cros-Aarteil S."/>
            <person name="Calhoun S."/>
            <person name="Haridas S."/>
            <person name="Kuo A."/>
            <person name="Mondo S."/>
            <person name="Pangilinan J."/>
            <person name="Riley R."/>
            <person name="Labutti K."/>
            <person name="Andreopoulos B."/>
            <person name="Lipzen A."/>
            <person name="Chen C."/>
            <person name="Yanf M."/>
            <person name="Daum C."/>
            <person name="Ng V."/>
            <person name="Clum A."/>
            <person name="Ohm R."/>
            <person name="Martin F."/>
            <person name="Silar P."/>
            <person name="Natvig D."/>
            <person name="Lalanne C."/>
            <person name="Gautier V."/>
            <person name="Ament-Velasquez S.L."/>
            <person name="Kruys A."/>
            <person name="Hutchinson M.I."/>
            <person name="Powell A.J."/>
            <person name="Barry K."/>
            <person name="Miller A.N."/>
            <person name="Grigoriev I.V."/>
            <person name="Debuchy R."/>
            <person name="Gladieux P."/>
            <person name="Thoren M.H."/>
            <person name="Johannesson H."/>
        </authorList>
    </citation>
    <scope>NUCLEOTIDE SEQUENCE</scope>
    <source>
        <strain evidence="8">CBS 315.58</strain>
    </source>
</reference>
<dbReference type="PROSITE" id="PS51469">
    <property type="entry name" value="SUN"/>
    <property type="match status" value="1"/>
</dbReference>
<feature type="domain" description="SUN" evidence="7">
    <location>
        <begin position="827"/>
        <end position="1031"/>
    </location>
</feature>
<dbReference type="InterPro" id="IPR012919">
    <property type="entry name" value="SUN_dom"/>
</dbReference>
<proteinExistence type="predicted"/>
<feature type="region of interest" description="Disordered" evidence="6">
    <location>
        <begin position="139"/>
        <end position="339"/>
    </location>
</feature>
<dbReference type="PANTHER" id="PTHR12911:SF8">
    <property type="entry name" value="KLAROID PROTEIN-RELATED"/>
    <property type="match status" value="1"/>
</dbReference>
<evidence type="ECO:0000259" key="7">
    <source>
        <dbReference type="PROSITE" id="PS51469"/>
    </source>
</evidence>
<feature type="region of interest" description="Disordered" evidence="6">
    <location>
        <begin position="21"/>
        <end position="83"/>
    </location>
</feature>
<feature type="compositionally biased region" description="Pro residues" evidence="6">
    <location>
        <begin position="157"/>
        <end position="168"/>
    </location>
</feature>
<dbReference type="EMBL" id="MU863988">
    <property type="protein sequence ID" value="KAK4196298.1"/>
    <property type="molecule type" value="Genomic_DNA"/>
</dbReference>
<sequence>MTDALSSPTTALHISLNLSQRPFSRDTSPYTSLNYNSNPTTLLTMPPRQRPGRGGNVPSPSPQQPGRAGTPSSVRSTRKPVDAGAVRVDVPVKYSTSYGSAMATLPDRVRIMGGGNVRNAVHGALEQIIKDNEAADVRKLAKEQGRASRTKTSSPQPQQPVQPLPPVQAPVKTTLSQQLSRSGSEETDEQEEGMEVDLEDELEEDGPSQQTLVESQHSAITSTRGGLLSRKHSRTGPAVEPRPPIPRPRVPPNPSKEKLDELMAEALLSSSPTSGSRKRPRDSFADEYDPNESSPDMDAIRKRIESLRRDHDETSSERAEAHKARHEDIEKQRREEREMRHQEMIAIGRARIEEEQAEMANSAFVPPVVDRNPSVPFPVLQVPRPPSFSVHDSPGVTVPRPPVHVRPQPLPTSNTVGTHGKVTNNSDRSWQEENTSLDRPISSPTLGRVTVPTPPRTLEDALTRVTRPSVEGVDVQRKPSNGVTGRRKPKLSDSSSSSSSDEDRRRGHAKTGARYRGRLDNRRTGRDGANRYGGYHGGTADTSASARIARARQLLGNIFWPSLRWFLAVSFLIGTLSVLFGPNGPSVPSFPSFSSDSLSGSAVVFTEEQYADFKNFWAQRSTATEVALRKIRDTLPKVVHVTKDKSGNILVAKEFWEAILGRVRHEPSILKIENGKISEDHWDAIRSRIKHAGLDQSFEDWFEKNKHRISNLFSGHPIAKQPASEKETYQDTVTGEQYYDNLHRQITSSRKDFEKELDALRKELHGLIEDQKHRTGGLTKKDVQKLIKEIVDKELGSSVIRPGKESPVAAINNMLSRHVNWFSFGNGAQIDTSITSPTFRPDRPVMGSVAWLRAMAKKPQFLHDSFHATSLWTDSGHCWCAGIYAGKNKEKLSADIGIVVAGLIIPKYIVVENINPGATTDPGAMPKDIEVWAKFENKDKAKQLKKWMATQFPTAAKDPGNAGRLHHDFVQIGTFTYEYRHVDNGVFIHKLSDDLIALDAVVETLLIRAVTNNGSPDHTCFYRLRLYGQEVDEDTGKHIGQSSW</sequence>
<feature type="compositionally biased region" description="Basic and acidic residues" evidence="6">
    <location>
        <begin position="517"/>
        <end position="529"/>
    </location>
</feature>
<evidence type="ECO:0000256" key="2">
    <source>
        <dbReference type="ARBA" id="ARBA00022692"/>
    </source>
</evidence>
<organism evidence="8 9">
    <name type="scientific">Triangularia verruculosa</name>
    <dbReference type="NCBI Taxonomy" id="2587418"/>
    <lineage>
        <taxon>Eukaryota</taxon>
        <taxon>Fungi</taxon>
        <taxon>Dikarya</taxon>
        <taxon>Ascomycota</taxon>
        <taxon>Pezizomycotina</taxon>
        <taxon>Sordariomycetes</taxon>
        <taxon>Sordariomycetidae</taxon>
        <taxon>Sordariales</taxon>
        <taxon>Podosporaceae</taxon>
        <taxon>Triangularia</taxon>
    </lineage>
</organism>
<dbReference type="GO" id="GO:0034993">
    <property type="term" value="C:meiotic nuclear membrane microtubule tethering complex"/>
    <property type="evidence" value="ECO:0007669"/>
    <property type="project" value="TreeGrafter"/>
</dbReference>
<keyword evidence="9" id="KW-1185">Reference proteome</keyword>
<evidence type="ECO:0000313" key="8">
    <source>
        <dbReference type="EMBL" id="KAK4196298.1"/>
    </source>
</evidence>
<feature type="compositionally biased region" description="Polar residues" evidence="6">
    <location>
        <begin position="412"/>
        <end position="434"/>
    </location>
</feature>
<comment type="caution">
    <text evidence="8">The sequence shown here is derived from an EMBL/GenBank/DDBJ whole genome shotgun (WGS) entry which is preliminary data.</text>
</comment>
<evidence type="ECO:0000256" key="4">
    <source>
        <dbReference type="ARBA" id="ARBA00023136"/>
    </source>
</evidence>
<feature type="compositionally biased region" description="Basic residues" evidence="6">
    <location>
        <begin position="506"/>
        <end position="516"/>
    </location>
</feature>
<dbReference type="Gene3D" id="2.60.120.260">
    <property type="entry name" value="Galactose-binding domain-like"/>
    <property type="match status" value="1"/>
</dbReference>
<keyword evidence="5" id="KW-0175">Coiled coil</keyword>
<dbReference type="AlphaFoldDB" id="A0AAN7AR51"/>
<evidence type="ECO:0000256" key="6">
    <source>
        <dbReference type="SAM" id="MobiDB-lite"/>
    </source>
</evidence>
<accession>A0AAN7AR51</accession>
<feature type="compositionally biased region" description="Polar residues" evidence="6">
    <location>
        <begin position="207"/>
        <end position="224"/>
    </location>
</feature>
<evidence type="ECO:0000313" key="9">
    <source>
        <dbReference type="Proteomes" id="UP001303160"/>
    </source>
</evidence>
<dbReference type="Proteomes" id="UP001303160">
    <property type="component" value="Unassembled WGS sequence"/>
</dbReference>
<protein>
    <recommendedName>
        <fullName evidence="7">SUN domain-containing protein</fullName>
    </recommendedName>
</protein>
<feature type="coiled-coil region" evidence="5">
    <location>
        <begin position="743"/>
        <end position="770"/>
    </location>
</feature>
<evidence type="ECO:0000256" key="5">
    <source>
        <dbReference type="SAM" id="Coils"/>
    </source>
</evidence>
<keyword evidence="4" id="KW-0472">Membrane</keyword>
<comment type="subcellular location">
    <subcellularLocation>
        <location evidence="1">Membrane</location>
    </subcellularLocation>
</comment>
<reference evidence="8" key="1">
    <citation type="journal article" date="2023" name="Mol. Phylogenet. Evol.">
        <title>Genome-scale phylogeny and comparative genomics of the fungal order Sordariales.</title>
        <authorList>
            <person name="Hensen N."/>
            <person name="Bonometti L."/>
            <person name="Westerberg I."/>
            <person name="Brannstrom I.O."/>
            <person name="Guillou S."/>
            <person name="Cros-Aarteil S."/>
            <person name="Calhoun S."/>
            <person name="Haridas S."/>
            <person name="Kuo A."/>
            <person name="Mondo S."/>
            <person name="Pangilinan J."/>
            <person name="Riley R."/>
            <person name="LaButti K."/>
            <person name="Andreopoulos B."/>
            <person name="Lipzen A."/>
            <person name="Chen C."/>
            <person name="Yan M."/>
            <person name="Daum C."/>
            <person name="Ng V."/>
            <person name="Clum A."/>
            <person name="Steindorff A."/>
            <person name="Ohm R.A."/>
            <person name="Martin F."/>
            <person name="Silar P."/>
            <person name="Natvig D.O."/>
            <person name="Lalanne C."/>
            <person name="Gautier V."/>
            <person name="Ament-Velasquez S.L."/>
            <person name="Kruys A."/>
            <person name="Hutchinson M.I."/>
            <person name="Powell A.J."/>
            <person name="Barry K."/>
            <person name="Miller A.N."/>
            <person name="Grigoriev I.V."/>
            <person name="Debuchy R."/>
            <person name="Gladieux P."/>
            <person name="Hiltunen Thoren M."/>
            <person name="Johannesson H."/>
        </authorList>
    </citation>
    <scope>NUCLEOTIDE SEQUENCE</scope>
    <source>
        <strain evidence="8">CBS 315.58</strain>
    </source>
</reference>
<dbReference type="GO" id="GO:0043495">
    <property type="term" value="F:protein-membrane adaptor activity"/>
    <property type="evidence" value="ECO:0007669"/>
    <property type="project" value="TreeGrafter"/>
</dbReference>
<evidence type="ECO:0000256" key="1">
    <source>
        <dbReference type="ARBA" id="ARBA00004370"/>
    </source>
</evidence>
<feature type="compositionally biased region" description="Pro residues" evidence="6">
    <location>
        <begin position="399"/>
        <end position="410"/>
    </location>
</feature>
<dbReference type="PANTHER" id="PTHR12911">
    <property type="entry name" value="SAD1/UNC-84-LIKE PROTEIN-RELATED"/>
    <property type="match status" value="1"/>
</dbReference>
<feature type="region of interest" description="Disordered" evidence="6">
    <location>
        <begin position="385"/>
        <end position="541"/>
    </location>
</feature>
<gene>
    <name evidence="8" type="ORF">QBC40DRAFT_287547</name>
</gene>
<evidence type="ECO:0000256" key="3">
    <source>
        <dbReference type="ARBA" id="ARBA00022989"/>
    </source>
</evidence>
<feature type="compositionally biased region" description="Pro residues" evidence="6">
    <location>
        <begin position="240"/>
        <end position="254"/>
    </location>
</feature>
<keyword evidence="3" id="KW-1133">Transmembrane helix</keyword>
<keyword evidence="2" id="KW-0812">Transmembrane</keyword>
<feature type="compositionally biased region" description="Basic and acidic residues" evidence="6">
    <location>
        <begin position="298"/>
        <end position="339"/>
    </location>
</feature>
<feature type="compositionally biased region" description="Acidic residues" evidence="6">
    <location>
        <begin position="185"/>
        <end position="206"/>
    </location>
</feature>
<dbReference type="InterPro" id="IPR045119">
    <property type="entry name" value="SUN1-5"/>
</dbReference>